<dbReference type="InterPro" id="IPR029058">
    <property type="entry name" value="AB_hydrolase_fold"/>
</dbReference>
<comment type="caution">
    <text evidence="10">The sequence shown here is derived from an EMBL/GenBank/DDBJ whole genome shotgun (WGS) entry which is preliminary data.</text>
</comment>
<evidence type="ECO:0000256" key="4">
    <source>
        <dbReference type="ARBA" id="ARBA00022670"/>
    </source>
</evidence>
<keyword evidence="7" id="KW-0732">Signal</keyword>
<evidence type="ECO:0000256" key="1">
    <source>
        <dbReference type="ARBA" id="ARBA00001070"/>
    </source>
</evidence>
<evidence type="ECO:0000313" key="11">
    <source>
        <dbReference type="Proteomes" id="UP000029554"/>
    </source>
</evidence>
<dbReference type="GO" id="GO:0070012">
    <property type="term" value="F:oligopeptidase activity"/>
    <property type="evidence" value="ECO:0007669"/>
    <property type="project" value="TreeGrafter"/>
</dbReference>
<keyword evidence="6" id="KW-0720">Serine protease</keyword>
<dbReference type="InterPro" id="IPR001375">
    <property type="entry name" value="Peptidase_S9_cat"/>
</dbReference>
<keyword evidence="11" id="KW-1185">Reference proteome</keyword>
<evidence type="ECO:0000256" key="5">
    <source>
        <dbReference type="ARBA" id="ARBA00022801"/>
    </source>
</evidence>
<comment type="similarity">
    <text evidence="2">Belongs to the peptidase S9A family.</text>
</comment>
<dbReference type="Gene3D" id="3.40.50.1820">
    <property type="entry name" value="alpha/beta hydrolase"/>
    <property type="match status" value="1"/>
</dbReference>
<protein>
    <recommendedName>
        <fullName evidence="3">prolyl oligopeptidase</fullName>
        <ecNumber evidence="3">3.4.21.26</ecNumber>
    </recommendedName>
</protein>
<dbReference type="eggNOG" id="COG1505">
    <property type="taxonomic scope" value="Bacteria"/>
</dbReference>
<dbReference type="SUPFAM" id="SSF50993">
    <property type="entry name" value="Peptidase/esterase 'gauge' domain"/>
    <property type="match status" value="1"/>
</dbReference>
<dbReference type="PROSITE" id="PS00708">
    <property type="entry name" value="PRO_ENDOPEP_SER"/>
    <property type="match status" value="1"/>
</dbReference>
<feature type="signal peptide" evidence="7">
    <location>
        <begin position="1"/>
        <end position="18"/>
    </location>
</feature>
<feature type="domain" description="Peptidase S9 prolyl oligopeptidase catalytic" evidence="8">
    <location>
        <begin position="480"/>
        <end position="692"/>
    </location>
</feature>
<dbReference type="EMBL" id="JRHH01000002">
    <property type="protein sequence ID" value="KGD68811.1"/>
    <property type="molecule type" value="Genomic_DNA"/>
</dbReference>
<evidence type="ECO:0000256" key="3">
    <source>
        <dbReference type="ARBA" id="ARBA00011897"/>
    </source>
</evidence>
<accession>A0A095SVW0</accession>
<dbReference type="PRINTS" id="PR00862">
    <property type="entry name" value="PROLIGOPTASE"/>
</dbReference>
<dbReference type="GO" id="GO:0004252">
    <property type="term" value="F:serine-type endopeptidase activity"/>
    <property type="evidence" value="ECO:0007669"/>
    <property type="project" value="UniProtKB-EC"/>
</dbReference>
<proteinExistence type="inferred from homology"/>
<dbReference type="InterPro" id="IPR002470">
    <property type="entry name" value="Peptidase_S9A"/>
</dbReference>
<dbReference type="PANTHER" id="PTHR42881">
    <property type="entry name" value="PROLYL ENDOPEPTIDASE"/>
    <property type="match status" value="1"/>
</dbReference>
<evidence type="ECO:0000313" key="10">
    <source>
        <dbReference type="EMBL" id="KGD68811.1"/>
    </source>
</evidence>
<dbReference type="GO" id="GO:0005829">
    <property type="term" value="C:cytosol"/>
    <property type="evidence" value="ECO:0007669"/>
    <property type="project" value="TreeGrafter"/>
</dbReference>
<dbReference type="AlphaFoldDB" id="A0A095SVW0"/>
<evidence type="ECO:0000259" key="9">
    <source>
        <dbReference type="Pfam" id="PF02897"/>
    </source>
</evidence>
<dbReference type="STRING" id="1453498.LG45_03965"/>
<keyword evidence="4" id="KW-0645">Protease</keyword>
<dbReference type="Pfam" id="PF02897">
    <property type="entry name" value="Peptidase_S9_N"/>
    <property type="match status" value="1"/>
</dbReference>
<evidence type="ECO:0000259" key="8">
    <source>
        <dbReference type="Pfam" id="PF00326"/>
    </source>
</evidence>
<dbReference type="PANTHER" id="PTHR42881:SF2">
    <property type="entry name" value="PROLYL ENDOPEPTIDASE"/>
    <property type="match status" value="1"/>
</dbReference>
<feature type="domain" description="Peptidase S9A N-terminal" evidence="9">
    <location>
        <begin position="22"/>
        <end position="411"/>
    </location>
</feature>
<comment type="catalytic activity">
    <reaction evidence="1">
        <text>Hydrolysis of Pro-|-Xaa &gt;&gt; Ala-|-Xaa in oligopeptides.</text>
        <dbReference type="EC" id="3.4.21.26"/>
    </reaction>
</comment>
<dbReference type="InterPro" id="IPR023302">
    <property type="entry name" value="Pept_S9A_N"/>
</dbReference>
<evidence type="ECO:0000256" key="2">
    <source>
        <dbReference type="ARBA" id="ARBA00005228"/>
    </source>
</evidence>
<sequence>MKIYFLLFFCLFSSSYFAQNVPVTKKVSSTLEKHDLKIQDDYSWLQNLKSDEVTSWVNAQNSATNQALDEINVSKIASKIKEYDFLSTNSLPVKKGKYYYSVYRQDKNLPAALNYRKRLSDTPIEIVNPFKIYKDANAYLGGFYPSKNATLIAYNIHLDGSDRGEIRFSNIDKREVLKDIIKDSKFSNIAWNQDRGVFYKKNSNKNVMAKDSTYQLYYHVIGTNQEDDKLVYDVSEKESTISFFTTTSKLFITEDSKDELKKSIYYINLDDENFKKQVVFEDDTTGLKFLDYHNNKFYFSTKEYDWGEVRCFDLSNKSDVKSVIPQIYNNLLVDTYFYDNYIICKYKTVDKYYLRVYDSNGTFIRKFDAPESMDYSVRFYDSDTKDLFVTFFSHVISAQNFKLNLETGEVRQFFNDYIRPLPTLFPLNHFVTKKITFLSRDNKDIPITIIHKKDLILDGKNPTLLKAYGGFGSVSGPSYDTGLLYFLEKGGVYAFAEIRGGGEKGLKWHRDAMGLKKMNSFNDFIDASEFLIKEKYTSPDKLAITGGSYGGLVVGVAMTQRPELYKVAIPKVGVFDMLTFSDYSVGKYHLDEFGNPENKVDFTNLLSYSPFHKVKEDINYPTTLLITGENDDRVPPFNSYKFAAALQNRTAQKNPIFLKTLGNSGHYGKISTYESRINESAEFYGFLLYYLNK</sequence>
<dbReference type="Pfam" id="PF00326">
    <property type="entry name" value="Peptidase_S9"/>
    <property type="match status" value="1"/>
</dbReference>
<dbReference type="InterPro" id="IPR002471">
    <property type="entry name" value="Pept_S9_AS"/>
</dbReference>
<name>A0A095SVW0_9FLAO</name>
<gene>
    <name evidence="10" type="ORF">LG45_03965</name>
</gene>
<evidence type="ECO:0000256" key="6">
    <source>
        <dbReference type="ARBA" id="ARBA00022825"/>
    </source>
</evidence>
<keyword evidence="5" id="KW-0378">Hydrolase</keyword>
<dbReference type="GO" id="GO:0006508">
    <property type="term" value="P:proteolysis"/>
    <property type="evidence" value="ECO:0007669"/>
    <property type="project" value="UniProtKB-KW"/>
</dbReference>
<dbReference type="SUPFAM" id="SSF53474">
    <property type="entry name" value="alpha/beta-Hydrolases"/>
    <property type="match status" value="1"/>
</dbReference>
<dbReference type="Gene3D" id="2.130.10.120">
    <property type="entry name" value="Prolyl oligopeptidase, N-terminal domain"/>
    <property type="match status" value="1"/>
</dbReference>
<reference evidence="10 11" key="1">
    <citation type="submission" date="2014-09" db="EMBL/GenBank/DDBJ databases">
        <title>Whole Genome Shotgun of Flavobacterium aquatile LMG 4008.</title>
        <authorList>
            <person name="Gale A.N."/>
            <person name="Pipes S.E."/>
            <person name="Newman J.D."/>
        </authorList>
    </citation>
    <scope>NUCLEOTIDE SEQUENCE [LARGE SCALE GENOMIC DNA]</scope>
    <source>
        <strain evidence="10 11">LMG 4008</strain>
    </source>
</reference>
<feature type="chain" id="PRO_5001918313" description="prolyl oligopeptidase" evidence="7">
    <location>
        <begin position="19"/>
        <end position="693"/>
    </location>
</feature>
<organism evidence="10 11">
    <name type="scientific">Flavobacterium aquatile LMG 4008 = ATCC 11947</name>
    <dbReference type="NCBI Taxonomy" id="1453498"/>
    <lineage>
        <taxon>Bacteria</taxon>
        <taxon>Pseudomonadati</taxon>
        <taxon>Bacteroidota</taxon>
        <taxon>Flavobacteriia</taxon>
        <taxon>Flavobacteriales</taxon>
        <taxon>Flavobacteriaceae</taxon>
        <taxon>Flavobacterium</taxon>
    </lineage>
</organism>
<dbReference type="EC" id="3.4.21.26" evidence="3"/>
<dbReference type="RefSeq" id="WP_035124583.1">
    <property type="nucleotide sequence ID" value="NZ_JRHH01000002.1"/>
</dbReference>
<evidence type="ECO:0000256" key="7">
    <source>
        <dbReference type="SAM" id="SignalP"/>
    </source>
</evidence>
<dbReference type="OrthoDB" id="9801421at2"/>
<dbReference type="Proteomes" id="UP000029554">
    <property type="component" value="Unassembled WGS sequence"/>
</dbReference>
<dbReference type="InterPro" id="IPR051167">
    <property type="entry name" value="Prolyl_oligopep/macrocyclase"/>
</dbReference>